<keyword evidence="4 8" id="KW-1133">Transmembrane helix</keyword>
<dbReference type="OrthoDB" id="674805at2759"/>
<dbReference type="SMART" id="SM00248">
    <property type="entry name" value="ANK"/>
    <property type="match status" value="5"/>
</dbReference>
<comment type="subcellular location">
    <subcellularLocation>
        <location evidence="1">Membrane</location>
        <topology evidence="1">Multi-pass membrane protein</topology>
    </subcellularLocation>
</comment>
<name>A0A8K0ED73_9ROSA</name>
<keyword evidence="2 8" id="KW-0812">Transmembrane</keyword>
<dbReference type="InterPro" id="IPR026961">
    <property type="entry name" value="PGG_dom"/>
</dbReference>
<accession>A0A8K0ED73</accession>
<evidence type="ECO:0000313" key="10">
    <source>
        <dbReference type="EMBL" id="KAF3441892.1"/>
    </source>
</evidence>
<proteinExistence type="predicted"/>
<dbReference type="PANTHER" id="PTHR24186:SF37">
    <property type="entry name" value="PGG DOMAIN-CONTAINING PROTEIN"/>
    <property type="match status" value="1"/>
</dbReference>
<evidence type="ECO:0000256" key="3">
    <source>
        <dbReference type="ARBA" id="ARBA00022737"/>
    </source>
</evidence>
<reference evidence="10" key="1">
    <citation type="submission" date="2020-03" db="EMBL/GenBank/DDBJ databases">
        <title>A high-quality chromosome-level genome assembly of a woody plant with both climbing and erect habits, Rhamnella rubrinervis.</title>
        <authorList>
            <person name="Lu Z."/>
            <person name="Yang Y."/>
            <person name="Zhu X."/>
            <person name="Sun Y."/>
        </authorList>
    </citation>
    <scope>NUCLEOTIDE SEQUENCE</scope>
    <source>
        <strain evidence="10">BYM</strain>
        <tissue evidence="10">Leaf</tissue>
    </source>
</reference>
<dbReference type="Proteomes" id="UP000796880">
    <property type="component" value="Unassembled WGS sequence"/>
</dbReference>
<evidence type="ECO:0000313" key="11">
    <source>
        <dbReference type="Proteomes" id="UP000796880"/>
    </source>
</evidence>
<evidence type="ECO:0000256" key="4">
    <source>
        <dbReference type="ARBA" id="ARBA00022989"/>
    </source>
</evidence>
<evidence type="ECO:0000256" key="8">
    <source>
        <dbReference type="SAM" id="Phobius"/>
    </source>
</evidence>
<evidence type="ECO:0000256" key="6">
    <source>
        <dbReference type="ARBA" id="ARBA00023136"/>
    </source>
</evidence>
<dbReference type="InterPro" id="IPR036770">
    <property type="entry name" value="Ankyrin_rpt-contain_sf"/>
</dbReference>
<dbReference type="SUPFAM" id="SSF48403">
    <property type="entry name" value="Ankyrin repeat"/>
    <property type="match status" value="1"/>
</dbReference>
<feature type="transmembrane region" description="Helical" evidence="8">
    <location>
        <begin position="419"/>
        <end position="443"/>
    </location>
</feature>
<evidence type="ECO:0000256" key="7">
    <source>
        <dbReference type="PROSITE-ProRule" id="PRU00023"/>
    </source>
</evidence>
<keyword evidence="11" id="KW-1185">Reference proteome</keyword>
<keyword evidence="3" id="KW-0677">Repeat</keyword>
<feature type="repeat" description="ANK" evidence="7">
    <location>
        <begin position="70"/>
        <end position="96"/>
    </location>
</feature>
<keyword evidence="6 8" id="KW-0472">Membrane</keyword>
<dbReference type="Pfam" id="PF13962">
    <property type="entry name" value="PGG"/>
    <property type="match status" value="1"/>
</dbReference>
<dbReference type="GO" id="GO:0005886">
    <property type="term" value="C:plasma membrane"/>
    <property type="evidence" value="ECO:0007669"/>
    <property type="project" value="TreeGrafter"/>
</dbReference>
<evidence type="ECO:0000256" key="5">
    <source>
        <dbReference type="ARBA" id="ARBA00023043"/>
    </source>
</evidence>
<feature type="repeat" description="ANK" evidence="7">
    <location>
        <begin position="179"/>
        <end position="212"/>
    </location>
</feature>
<feature type="transmembrane region" description="Helical" evidence="8">
    <location>
        <begin position="351"/>
        <end position="374"/>
    </location>
</feature>
<dbReference type="Pfam" id="PF12796">
    <property type="entry name" value="Ank_2"/>
    <property type="match status" value="2"/>
</dbReference>
<keyword evidence="5 7" id="KW-0040">ANK repeat</keyword>
<dbReference type="AlphaFoldDB" id="A0A8K0ED73"/>
<dbReference type="InterPro" id="IPR002110">
    <property type="entry name" value="Ankyrin_rpt"/>
</dbReference>
<evidence type="ECO:0000259" key="9">
    <source>
        <dbReference type="Pfam" id="PF13962"/>
    </source>
</evidence>
<organism evidence="10 11">
    <name type="scientific">Rhamnella rubrinervis</name>
    <dbReference type="NCBI Taxonomy" id="2594499"/>
    <lineage>
        <taxon>Eukaryota</taxon>
        <taxon>Viridiplantae</taxon>
        <taxon>Streptophyta</taxon>
        <taxon>Embryophyta</taxon>
        <taxon>Tracheophyta</taxon>
        <taxon>Spermatophyta</taxon>
        <taxon>Magnoliopsida</taxon>
        <taxon>eudicotyledons</taxon>
        <taxon>Gunneridae</taxon>
        <taxon>Pentapetalae</taxon>
        <taxon>rosids</taxon>
        <taxon>fabids</taxon>
        <taxon>Rosales</taxon>
        <taxon>Rhamnaceae</taxon>
        <taxon>rhamnoid group</taxon>
        <taxon>Rhamneae</taxon>
        <taxon>Rhamnella</taxon>
    </lineage>
</organism>
<dbReference type="PANTHER" id="PTHR24186">
    <property type="entry name" value="PROTEIN PHOSPHATASE 1 REGULATORY SUBUNIT"/>
    <property type="match status" value="1"/>
</dbReference>
<sequence>MEDKLFEACRKGDTATLLKLIEEDPLILEDSIGHASKETPLHLASLLGHTDFVRLILNQKPEFAKVVNRKGYSPMHLACANGHVELVEHLLKIDLDTGHELCRRRDNKGRTPLHLATIKGRVLVAGELLMACPESVMEVTEQKETILHLTVKNENGFKALRILVEKLNSKELLNWKDEEGNTILHLAAARKQHKVMKYLLSQSSLDMNAVNSKGLRALDIMLAGSRQSNDQEVVEKLSVAARLAKDDEKPLSKQPTHVQDNVIDMDSMVPTQKDPVESMSTAKSDDQDWLKEMRKGIMVMAVLISTVSFDVAINPPGGVWQDGVSVSNITKGIYSQRPGHSIMGEILPSSFIWFLVWDSIAFLASMSIIVALTSPSRLIGTTIRWGYVRLMMWVVIASVHMVFLYGVHMIIDWNVYSRAVILPFVFFYAVVGLFGLSTGWSMIIEWRNMAYEHWMKKNR</sequence>
<feature type="transmembrane region" description="Helical" evidence="8">
    <location>
        <begin position="386"/>
        <end position="407"/>
    </location>
</feature>
<feature type="repeat" description="ANK" evidence="7">
    <location>
        <begin position="36"/>
        <end position="58"/>
    </location>
</feature>
<dbReference type="EMBL" id="VOIH02000007">
    <property type="protein sequence ID" value="KAF3441892.1"/>
    <property type="molecule type" value="Genomic_DNA"/>
</dbReference>
<evidence type="ECO:0000256" key="1">
    <source>
        <dbReference type="ARBA" id="ARBA00004141"/>
    </source>
</evidence>
<protein>
    <recommendedName>
        <fullName evidence="9">PGG domain-containing protein</fullName>
    </recommendedName>
</protein>
<dbReference type="PROSITE" id="PS50297">
    <property type="entry name" value="ANK_REP_REGION"/>
    <property type="match status" value="3"/>
</dbReference>
<gene>
    <name evidence="10" type="ORF">FNV43_RR15807</name>
</gene>
<feature type="domain" description="PGG" evidence="9">
    <location>
        <begin position="288"/>
        <end position="408"/>
    </location>
</feature>
<dbReference type="Gene3D" id="1.25.40.20">
    <property type="entry name" value="Ankyrin repeat-containing domain"/>
    <property type="match status" value="2"/>
</dbReference>
<dbReference type="PROSITE" id="PS50088">
    <property type="entry name" value="ANK_REPEAT"/>
    <property type="match status" value="3"/>
</dbReference>
<evidence type="ECO:0000256" key="2">
    <source>
        <dbReference type="ARBA" id="ARBA00022692"/>
    </source>
</evidence>
<comment type="caution">
    <text evidence="10">The sequence shown here is derived from an EMBL/GenBank/DDBJ whole genome shotgun (WGS) entry which is preliminary data.</text>
</comment>